<evidence type="ECO:0000313" key="10">
    <source>
        <dbReference type="Proteomes" id="UP001055336"/>
    </source>
</evidence>
<gene>
    <name evidence="7" type="primary">vapC</name>
    <name evidence="9" type="ORF">MKK62_06625</name>
</gene>
<keyword evidence="10" id="KW-1185">Reference proteome</keyword>
<comment type="function">
    <text evidence="7">Toxic component of a toxin-antitoxin (TA) system. An RNase.</text>
</comment>
<accession>A0ABY3VUW4</accession>
<evidence type="ECO:0000256" key="3">
    <source>
        <dbReference type="ARBA" id="ARBA00022722"/>
    </source>
</evidence>
<keyword evidence="7" id="KW-0800">Toxin</keyword>
<dbReference type="Gene3D" id="3.40.50.1010">
    <property type="entry name" value="5'-nuclease"/>
    <property type="match status" value="1"/>
</dbReference>
<feature type="domain" description="PIN" evidence="8">
    <location>
        <begin position="3"/>
        <end position="134"/>
    </location>
</feature>
<keyword evidence="3 7" id="KW-0540">Nuclease</keyword>
<evidence type="ECO:0000256" key="7">
    <source>
        <dbReference type="HAMAP-Rule" id="MF_00265"/>
    </source>
</evidence>
<dbReference type="InterPro" id="IPR002716">
    <property type="entry name" value="PIN_dom"/>
</dbReference>
<keyword evidence="4 7" id="KW-0479">Metal-binding</keyword>
<organism evidence="9 10">
    <name type="scientific">Mycobacterium paraterrae</name>
    <dbReference type="NCBI Taxonomy" id="577492"/>
    <lineage>
        <taxon>Bacteria</taxon>
        <taxon>Bacillati</taxon>
        <taxon>Actinomycetota</taxon>
        <taxon>Actinomycetes</taxon>
        <taxon>Mycobacteriales</taxon>
        <taxon>Mycobacteriaceae</taxon>
        <taxon>Mycobacterium</taxon>
    </lineage>
</organism>
<name>A0ABY3VUW4_9MYCO</name>
<reference evidence="9" key="1">
    <citation type="submission" date="2022-08" db="EMBL/GenBank/DDBJ databases">
        <title>Whole genome sequencing of non-tuberculosis mycobacteria type-strains.</title>
        <authorList>
            <person name="Igarashi Y."/>
            <person name="Osugi A."/>
            <person name="Mitarai S."/>
        </authorList>
    </citation>
    <scope>NUCLEOTIDE SEQUENCE</scope>
    <source>
        <strain evidence="9">DSM 45127</strain>
    </source>
</reference>
<keyword evidence="2 7" id="KW-1277">Toxin-antitoxin system</keyword>
<protein>
    <recommendedName>
        <fullName evidence="7">Ribonuclease VapC</fullName>
        <shortName evidence="7">RNase VapC</shortName>
        <ecNumber evidence="7">3.1.-.-</ecNumber>
    </recommendedName>
    <alternativeName>
        <fullName evidence="7">Toxin VapC</fullName>
    </alternativeName>
</protein>
<dbReference type="SUPFAM" id="SSF88723">
    <property type="entry name" value="PIN domain-like"/>
    <property type="match status" value="1"/>
</dbReference>
<dbReference type="InterPro" id="IPR029060">
    <property type="entry name" value="PIN-like_dom_sf"/>
</dbReference>
<feature type="binding site" evidence="7">
    <location>
        <position position="108"/>
    </location>
    <ligand>
        <name>Mg(2+)</name>
        <dbReference type="ChEBI" id="CHEBI:18420"/>
    </ligand>
</feature>
<evidence type="ECO:0000256" key="2">
    <source>
        <dbReference type="ARBA" id="ARBA00022649"/>
    </source>
</evidence>
<dbReference type="RefSeq" id="WP_240262707.1">
    <property type="nucleotide sequence ID" value="NZ_CP092488.2"/>
</dbReference>
<sequence length="150" mass="16078">MRIVDANVLLYAVNTAADHHEASRRWLDGALSGGDTVGLAWVPLLAFVRLTTRHGLFPSPLTTEAAMTQVLDWCSAPGSVIVSPSPRHGDVLSGLLSQVGAGGNLVNDAHLAALAIEHRARIVSYDSDFGRFDGVQWETPGSLLERNDHD</sequence>
<comment type="cofactor">
    <cofactor evidence="1 7">
        <name>Mg(2+)</name>
        <dbReference type="ChEBI" id="CHEBI:18420"/>
    </cofactor>
</comment>
<evidence type="ECO:0000256" key="4">
    <source>
        <dbReference type="ARBA" id="ARBA00022723"/>
    </source>
</evidence>
<evidence type="ECO:0000256" key="5">
    <source>
        <dbReference type="ARBA" id="ARBA00022801"/>
    </source>
</evidence>
<dbReference type="InterPro" id="IPR006226">
    <property type="entry name" value="Mtu_PIN"/>
</dbReference>
<dbReference type="EC" id="3.1.-.-" evidence="7"/>
<feature type="binding site" evidence="7">
    <location>
        <position position="5"/>
    </location>
    <ligand>
        <name>Mg(2+)</name>
        <dbReference type="ChEBI" id="CHEBI:18420"/>
    </ligand>
</feature>
<proteinExistence type="inferred from homology"/>
<dbReference type="Pfam" id="PF01850">
    <property type="entry name" value="PIN"/>
    <property type="match status" value="1"/>
</dbReference>
<comment type="similarity">
    <text evidence="7">Belongs to the PINc/VapC protein family.</text>
</comment>
<dbReference type="EMBL" id="CP092488">
    <property type="protein sequence ID" value="UMB70953.1"/>
    <property type="molecule type" value="Genomic_DNA"/>
</dbReference>
<dbReference type="Proteomes" id="UP001055336">
    <property type="component" value="Chromosome"/>
</dbReference>
<dbReference type="HAMAP" id="MF_00265">
    <property type="entry name" value="VapC_Nob1"/>
    <property type="match status" value="1"/>
</dbReference>
<evidence type="ECO:0000313" key="9">
    <source>
        <dbReference type="EMBL" id="UMB70953.1"/>
    </source>
</evidence>
<evidence type="ECO:0000256" key="6">
    <source>
        <dbReference type="ARBA" id="ARBA00022842"/>
    </source>
</evidence>
<evidence type="ECO:0000259" key="8">
    <source>
        <dbReference type="Pfam" id="PF01850"/>
    </source>
</evidence>
<dbReference type="CDD" id="cd18678">
    <property type="entry name" value="PIN_MtVapC25_VapC33-like"/>
    <property type="match status" value="1"/>
</dbReference>
<dbReference type="InterPro" id="IPR022907">
    <property type="entry name" value="VapC_family"/>
</dbReference>
<dbReference type="NCBIfam" id="TIGR00028">
    <property type="entry name" value="Mtu_PIN_fam"/>
    <property type="match status" value="1"/>
</dbReference>
<keyword evidence="6 7" id="KW-0460">Magnesium</keyword>
<evidence type="ECO:0000256" key="1">
    <source>
        <dbReference type="ARBA" id="ARBA00001946"/>
    </source>
</evidence>
<keyword evidence="5 7" id="KW-0378">Hydrolase</keyword>